<reference evidence="1" key="1">
    <citation type="journal article" date="2012" name="Nat. Biotechnol.">
        <title>Draft genome sequence of pigeonpea (Cajanus cajan), an orphan legume crop of resource-poor farmers.</title>
        <authorList>
            <person name="Varshney R.K."/>
            <person name="Chen W."/>
            <person name="Li Y."/>
            <person name="Bharti A.K."/>
            <person name="Saxena R.K."/>
            <person name="Schlueter J.A."/>
            <person name="Donoghue M.T."/>
            <person name="Azam S."/>
            <person name="Fan G."/>
            <person name="Whaley A.M."/>
            <person name="Farmer A.D."/>
            <person name="Sheridan J."/>
            <person name="Iwata A."/>
            <person name="Tuteja R."/>
            <person name="Penmetsa R.V."/>
            <person name="Wu W."/>
            <person name="Upadhyaya H.D."/>
            <person name="Yang S.P."/>
            <person name="Shah T."/>
            <person name="Saxena K.B."/>
            <person name="Michael T."/>
            <person name="McCombie W.R."/>
            <person name="Yang B."/>
            <person name="Zhang G."/>
            <person name="Yang H."/>
            <person name="Wang J."/>
            <person name="Spillane C."/>
            <person name="Cook D.R."/>
            <person name="May G.D."/>
            <person name="Xu X."/>
            <person name="Jackson S.A."/>
        </authorList>
    </citation>
    <scope>NUCLEOTIDE SEQUENCE [LARGE SCALE GENOMIC DNA]</scope>
</reference>
<dbReference type="PANTHER" id="PTHR33223">
    <property type="entry name" value="CCHC-TYPE DOMAIN-CONTAINING PROTEIN"/>
    <property type="match status" value="1"/>
</dbReference>
<dbReference type="Gramene" id="C.cajan_36242.t">
    <property type="protein sequence ID" value="C.cajan_36242.t.cds1"/>
    <property type="gene ID" value="C.cajan_36242"/>
</dbReference>
<gene>
    <name evidence="1" type="ORF">KK1_036921</name>
</gene>
<dbReference type="PANTHER" id="PTHR33223:SF8">
    <property type="entry name" value="OS04G0172440 PROTEIN"/>
    <property type="match status" value="1"/>
</dbReference>
<dbReference type="Proteomes" id="UP000075243">
    <property type="component" value="Unassembled WGS sequence"/>
</dbReference>
<evidence type="ECO:0000313" key="1">
    <source>
        <dbReference type="EMBL" id="KYP41707.1"/>
    </source>
</evidence>
<proteinExistence type="predicted"/>
<keyword evidence="2" id="KW-1185">Reference proteome</keyword>
<dbReference type="AlphaFoldDB" id="A0A151RGU4"/>
<dbReference type="EMBL" id="KQ483756">
    <property type="protein sequence ID" value="KYP41707.1"/>
    <property type="molecule type" value="Genomic_DNA"/>
</dbReference>
<protein>
    <recommendedName>
        <fullName evidence="3">Retrotransposon gag domain-containing protein</fullName>
    </recommendedName>
</protein>
<name>A0A151RGU4_CAJCA</name>
<organism evidence="1 2">
    <name type="scientific">Cajanus cajan</name>
    <name type="common">Pigeon pea</name>
    <name type="synonym">Cajanus indicus</name>
    <dbReference type="NCBI Taxonomy" id="3821"/>
    <lineage>
        <taxon>Eukaryota</taxon>
        <taxon>Viridiplantae</taxon>
        <taxon>Streptophyta</taxon>
        <taxon>Embryophyta</taxon>
        <taxon>Tracheophyta</taxon>
        <taxon>Spermatophyta</taxon>
        <taxon>Magnoliopsida</taxon>
        <taxon>eudicotyledons</taxon>
        <taxon>Gunneridae</taxon>
        <taxon>Pentapetalae</taxon>
        <taxon>rosids</taxon>
        <taxon>fabids</taxon>
        <taxon>Fabales</taxon>
        <taxon>Fabaceae</taxon>
        <taxon>Papilionoideae</taxon>
        <taxon>50 kb inversion clade</taxon>
        <taxon>NPAAA clade</taxon>
        <taxon>indigoferoid/millettioid clade</taxon>
        <taxon>Phaseoleae</taxon>
        <taxon>Cajanus</taxon>
    </lineage>
</organism>
<sequence length="172" mass="20084">MLEERLKVVEGCSYDIGEAVNLCLVLDIEFPPKFKVPEFDKSKGTSCPKNHMTMYYRKMTLYARNDKLLIHCFQDSLIGVALNWYMHLERAYIRNDTKKPLYPDSTNFTRLSTVLRLFNLKAKNGWIDKNFTKLLKLLSDMLSEGNTLLTNNYDAKKILCPMDMNYKKSMCV</sequence>
<accession>A0A151RGU4</accession>
<evidence type="ECO:0000313" key="2">
    <source>
        <dbReference type="Proteomes" id="UP000075243"/>
    </source>
</evidence>
<evidence type="ECO:0008006" key="3">
    <source>
        <dbReference type="Google" id="ProtNLM"/>
    </source>
</evidence>